<evidence type="ECO:0000256" key="8">
    <source>
        <dbReference type="ARBA" id="ARBA00022967"/>
    </source>
</evidence>
<comment type="caution">
    <text evidence="11">The sequence shown here is derived from an EMBL/GenBank/DDBJ whole genome shotgun (WGS) entry which is preliminary data.</text>
</comment>
<dbReference type="PROSITE" id="PS50893">
    <property type="entry name" value="ABC_TRANSPORTER_2"/>
    <property type="match status" value="2"/>
</dbReference>
<dbReference type="FunFam" id="3.40.50.300:FF:000127">
    <property type="entry name" value="Ribose import ATP-binding protein RbsA"/>
    <property type="match status" value="1"/>
</dbReference>
<evidence type="ECO:0000313" key="11">
    <source>
        <dbReference type="EMBL" id="GIJ51523.1"/>
    </source>
</evidence>
<dbReference type="PANTHER" id="PTHR43790">
    <property type="entry name" value="CARBOHYDRATE TRANSPORT ATP-BINDING PROTEIN MG119-RELATED"/>
    <property type="match status" value="1"/>
</dbReference>
<evidence type="ECO:0000313" key="12">
    <source>
        <dbReference type="Proteomes" id="UP000619260"/>
    </source>
</evidence>
<dbReference type="InterPro" id="IPR017871">
    <property type="entry name" value="ABC_transporter-like_CS"/>
</dbReference>
<organism evidence="11 12">
    <name type="scientific">Virgisporangium aliadipatigenens</name>
    <dbReference type="NCBI Taxonomy" id="741659"/>
    <lineage>
        <taxon>Bacteria</taxon>
        <taxon>Bacillati</taxon>
        <taxon>Actinomycetota</taxon>
        <taxon>Actinomycetes</taxon>
        <taxon>Micromonosporales</taxon>
        <taxon>Micromonosporaceae</taxon>
        <taxon>Virgisporangium</taxon>
    </lineage>
</organism>
<evidence type="ECO:0000256" key="5">
    <source>
        <dbReference type="ARBA" id="ARBA00022737"/>
    </source>
</evidence>
<dbReference type="InterPro" id="IPR003439">
    <property type="entry name" value="ABC_transporter-like_ATP-bd"/>
</dbReference>
<evidence type="ECO:0000256" key="3">
    <source>
        <dbReference type="ARBA" id="ARBA00022475"/>
    </source>
</evidence>
<dbReference type="Proteomes" id="UP000619260">
    <property type="component" value="Unassembled WGS sequence"/>
</dbReference>
<keyword evidence="7 11" id="KW-0067">ATP-binding</keyword>
<dbReference type="CDD" id="cd03216">
    <property type="entry name" value="ABC_Carb_Monos_I"/>
    <property type="match status" value="1"/>
</dbReference>
<evidence type="ECO:0000259" key="10">
    <source>
        <dbReference type="PROSITE" id="PS50893"/>
    </source>
</evidence>
<dbReference type="GO" id="GO:0016887">
    <property type="term" value="F:ATP hydrolysis activity"/>
    <property type="evidence" value="ECO:0007669"/>
    <property type="project" value="InterPro"/>
</dbReference>
<dbReference type="GO" id="GO:0005886">
    <property type="term" value="C:plasma membrane"/>
    <property type="evidence" value="ECO:0007669"/>
    <property type="project" value="UniProtKB-SubCell"/>
</dbReference>
<keyword evidence="8" id="KW-1278">Translocase</keyword>
<feature type="domain" description="ABC transporter" evidence="10">
    <location>
        <begin position="5"/>
        <end position="241"/>
    </location>
</feature>
<dbReference type="Gene3D" id="3.40.50.300">
    <property type="entry name" value="P-loop containing nucleotide triphosphate hydrolases"/>
    <property type="match status" value="2"/>
</dbReference>
<dbReference type="InterPro" id="IPR050107">
    <property type="entry name" value="ABC_carbohydrate_import_ATPase"/>
</dbReference>
<keyword evidence="5" id="KW-0677">Repeat</keyword>
<keyword evidence="12" id="KW-1185">Reference proteome</keyword>
<dbReference type="PROSITE" id="PS00211">
    <property type="entry name" value="ABC_TRANSPORTER_1"/>
    <property type="match status" value="1"/>
</dbReference>
<keyword evidence="9" id="KW-0472">Membrane</keyword>
<dbReference type="AlphaFoldDB" id="A0A8J4DVU1"/>
<gene>
    <name evidence="11" type="primary">rbsA1</name>
    <name evidence="11" type="ORF">Val02_84090</name>
</gene>
<keyword evidence="4" id="KW-0762">Sugar transport</keyword>
<feature type="domain" description="ABC transporter" evidence="10">
    <location>
        <begin position="253"/>
        <end position="496"/>
    </location>
</feature>
<dbReference type="RefSeq" id="WP_203904920.1">
    <property type="nucleotide sequence ID" value="NZ_BOPF01000049.1"/>
</dbReference>
<comment type="subcellular location">
    <subcellularLocation>
        <location evidence="1">Cell membrane</location>
        <topology evidence="1">Peripheral membrane protein</topology>
    </subcellularLocation>
</comment>
<proteinExistence type="predicted"/>
<keyword evidence="2" id="KW-0813">Transport</keyword>
<evidence type="ECO:0000256" key="2">
    <source>
        <dbReference type="ARBA" id="ARBA00022448"/>
    </source>
</evidence>
<keyword evidence="3" id="KW-1003">Cell membrane</keyword>
<evidence type="ECO:0000256" key="1">
    <source>
        <dbReference type="ARBA" id="ARBA00004202"/>
    </source>
</evidence>
<dbReference type="InterPro" id="IPR003593">
    <property type="entry name" value="AAA+_ATPase"/>
</dbReference>
<sequence length="498" mass="53512">MSPYVELRNVSKAFGPVWALTDVHLELYPGEVNCLAGENGAGKSTLIKILTGAHQRDAGDYLIDGREVGNPTPAQARQAGIGVVYQELSLLPDLSVAENLLMGRLPNRRGITRPRELRRQATAMLERVDQGHLDPDTPVAELSLAVRQLVEIAKVLGQNPKVLIFDEPTTALSETETAALLGRIKGLRDDGHAIMYVSHHLEEMFEIGDRVTVLRDGKFAASGPMRDYDHDSLIATMVGRKIESLYPASSRTIGEPRLVVEGLRPAGVHSGQIDFTVRRGEILGVAGLLGSGRTELLRAIFGADPIAAGRIGIDGVEVKPGNPRTAVRAGVGLLTEDRKQLGLMLELAIRENASIAQLPQISRLSLVDTKAERSTVDRYLGGLRLRAKSWEQPVSSLSGGNQQKVLLARWLATRAKVLLFDEPTKGVDVGAKSEIYTVIGDLAAEGLAVIVVSSYLPEVLGLADRVLVMREGLVAGELTASEATEEAVLHLASTGGSK</sequence>
<dbReference type="Pfam" id="PF00005">
    <property type="entry name" value="ABC_tran"/>
    <property type="match status" value="2"/>
</dbReference>
<dbReference type="EMBL" id="BOPF01000049">
    <property type="protein sequence ID" value="GIJ51523.1"/>
    <property type="molecule type" value="Genomic_DNA"/>
</dbReference>
<dbReference type="CDD" id="cd03215">
    <property type="entry name" value="ABC_Carb_Monos_II"/>
    <property type="match status" value="1"/>
</dbReference>
<evidence type="ECO:0000256" key="9">
    <source>
        <dbReference type="ARBA" id="ARBA00023136"/>
    </source>
</evidence>
<dbReference type="InterPro" id="IPR027417">
    <property type="entry name" value="P-loop_NTPase"/>
</dbReference>
<reference evidence="11" key="1">
    <citation type="submission" date="2021-01" db="EMBL/GenBank/DDBJ databases">
        <title>Whole genome shotgun sequence of Virgisporangium aliadipatigenens NBRC 105644.</title>
        <authorList>
            <person name="Komaki H."/>
            <person name="Tamura T."/>
        </authorList>
    </citation>
    <scope>NUCLEOTIDE SEQUENCE</scope>
    <source>
        <strain evidence="11">NBRC 105644</strain>
    </source>
</reference>
<name>A0A8J4DVU1_9ACTN</name>
<dbReference type="SMART" id="SM00382">
    <property type="entry name" value="AAA"/>
    <property type="match status" value="2"/>
</dbReference>
<keyword evidence="6" id="KW-0547">Nucleotide-binding</keyword>
<evidence type="ECO:0000256" key="6">
    <source>
        <dbReference type="ARBA" id="ARBA00022741"/>
    </source>
</evidence>
<dbReference type="SUPFAM" id="SSF52540">
    <property type="entry name" value="P-loop containing nucleoside triphosphate hydrolases"/>
    <property type="match status" value="2"/>
</dbReference>
<dbReference type="PANTHER" id="PTHR43790:SF3">
    <property type="entry name" value="D-ALLOSE IMPORT ATP-BINDING PROTEIN ALSA-RELATED"/>
    <property type="match status" value="1"/>
</dbReference>
<accession>A0A8J4DVU1</accession>
<evidence type="ECO:0000256" key="7">
    <source>
        <dbReference type="ARBA" id="ARBA00022840"/>
    </source>
</evidence>
<dbReference type="GO" id="GO:0005524">
    <property type="term" value="F:ATP binding"/>
    <property type="evidence" value="ECO:0007669"/>
    <property type="project" value="UniProtKB-KW"/>
</dbReference>
<evidence type="ECO:0000256" key="4">
    <source>
        <dbReference type="ARBA" id="ARBA00022597"/>
    </source>
</evidence>
<protein>
    <submittedName>
        <fullName evidence="11">Ribose import ATP-binding protein RbsA 1</fullName>
    </submittedName>
</protein>